<feature type="region of interest" description="Disordered" evidence="1">
    <location>
        <begin position="353"/>
        <end position="377"/>
    </location>
</feature>
<dbReference type="Pfam" id="PF13848">
    <property type="entry name" value="Thioredoxin_6"/>
    <property type="match status" value="1"/>
</dbReference>
<keyword evidence="7" id="KW-1185">Reference proteome</keyword>
<evidence type="ECO:0000313" key="8">
    <source>
        <dbReference type="RefSeq" id="XP_015276838.1"/>
    </source>
</evidence>
<feature type="domain" description="TXNDC16 N-terminal" evidence="4">
    <location>
        <begin position="31"/>
        <end position="132"/>
    </location>
</feature>
<feature type="domain" description="TXNDC16 second thioredoxin-like" evidence="5">
    <location>
        <begin position="133"/>
        <end position="254"/>
    </location>
</feature>
<dbReference type="InterPro" id="IPR057645">
    <property type="entry name" value="TXNDC16_3rd"/>
</dbReference>
<evidence type="ECO:0000313" key="7">
    <source>
        <dbReference type="Proteomes" id="UP000694871"/>
    </source>
</evidence>
<feature type="domain" description="TXNDC16 third thioredoxin-like" evidence="6">
    <location>
        <begin position="255"/>
        <end position="344"/>
    </location>
</feature>
<feature type="compositionally biased region" description="Basic and acidic residues" evidence="1">
    <location>
        <begin position="800"/>
        <end position="812"/>
    </location>
</feature>
<feature type="region of interest" description="Disordered" evidence="1">
    <location>
        <begin position="774"/>
        <end position="831"/>
    </location>
</feature>
<evidence type="ECO:0000259" key="3">
    <source>
        <dbReference type="Pfam" id="PF00085"/>
    </source>
</evidence>
<evidence type="ECO:0000256" key="1">
    <source>
        <dbReference type="SAM" id="MobiDB-lite"/>
    </source>
</evidence>
<feature type="chain" id="PRO_5045979862" evidence="2">
    <location>
        <begin position="27"/>
        <end position="831"/>
    </location>
</feature>
<accession>A0ABM1KT01</accession>
<dbReference type="GeneID" id="107118947"/>
<gene>
    <name evidence="8" type="primary">TXNDC16</name>
</gene>
<organism evidence="7 8">
    <name type="scientific">Gekko japonicus</name>
    <name type="common">Schlegel's Japanese gecko</name>
    <dbReference type="NCBI Taxonomy" id="146911"/>
    <lineage>
        <taxon>Eukaryota</taxon>
        <taxon>Metazoa</taxon>
        <taxon>Chordata</taxon>
        <taxon>Craniata</taxon>
        <taxon>Vertebrata</taxon>
        <taxon>Euteleostomi</taxon>
        <taxon>Lepidosauria</taxon>
        <taxon>Squamata</taxon>
        <taxon>Bifurcata</taxon>
        <taxon>Gekkota</taxon>
        <taxon>Gekkonidae</taxon>
        <taxon>Gekkoninae</taxon>
        <taxon>Gekko</taxon>
    </lineage>
</organism>
<dbReference type="Pfam" id="PF24510">
    <property type="entry name" value="TXNDC16_3rd"/>
    <property type="match status" value="1"/>
</dbReference>
<dbReference type="PANTHER" id="PTHR22699:SF1">
    <property type="entry name" value="THIOREDOXIN DOMAIN-CONTAINING PROTEIN 16"/>
    <property type="match status" value="1"/>
</dbReference>
<dbReference type="Pfam" id="PF24509">
    <property type="entry name" value="TXNDC16_2nd"/>
    <property type="match status" value="1"/>
</dbReference>
<dbReference type="Pfam" id="PF00085">
    <property type="entry name" value="Thioredoxin"/>
    <property type="match status" value="1"/>
</dbReference>
<dbReference type="SUPFAM" id="SSF52833">
    <property type="entry name" value="Thioredoxin-like"/>
    <property type="match status" value="1"/>
</dbReference>
<dbReference type="Proteomes" id="UP000694871">
    <property type="component" value="Unplaced"/>
</dbReference>
<dbReference type="InterPro" id="IPR057639">
    <property type="entry name" value="TXNDC16_N"/>
</dbReference>
<dbReference type="Gene3D" id="3.40.30.10">
    <property type="entry name" value="Glutaredoxin"/>
    <property type="match status" value="2"/>
</dbReference>
<evidence type="ECO:0000256" key="2">
    <source>
        <dbReference type="SAM" id="SignalP"/>
    </source>
</evidence>
<feature type="compositionally biased region" description="Basic and acidic residues" evidence="1">
    <location>
        <begin position="819"/>
        <end position="831"/>
    </location>
</feature>
<name>A0ABM1KT01_GEKJA</name>
<dbReference type="RefSeq" id="XP_015276838.1">
    <property type="nucleotide sequence ID" value="XM_015421352.1"/>
</dbReference>
<dbReference type="InterPro" id="IPR057642">
    <property type="entry name" value="TXNDC16_2nd"/>
</dbReference>
<dbReference type="PANTHER" id="PTHR22699">
    <property type="entry name" value="THIOREDOXIN DOMAIN-CONTAINING PROTEIN 16"/>
    <property type="match status" value="1"/>
</dbReference>
<feature type="domain" description="Thioredoxin" evidence="3">
    <location>
        <begin position="402"/>
        <end position="501"/>
    </location>
</feature>
<protein>
    <submittedName>
        <fullName evidence="8">Thioredoxin domain-containing protein 16</fullName>
    </submittedName>
</protein>
<dbReference type="CDD" id="cd02961">
    <property type="entry name" value="PDI_a_family"/>
    <property type="match status" value="1"/>
</dbReference>
<feature type="compositionally biased region" description="Acidic residues" evidence="1">
    <location>
        <begin position="360"/>
        <end position="377"/>
    </location>
</feature>
<sequence length="831" mass="92032">MSSPPSKGRALLCSLLLLGAWPASNAEDAFSELKLKEYFSSSPASKASLVYFRREASQSVDVFLEQLENSVEALRDYGISVLKVNCLREERSGYCREDSSVGKAYLFKGQVLIRELPTDALFSVDAVVANVLFALLFNEVKYVSTLEDLQNLENALQGQSDLVFAYVRAVGTAEHRVLMEAAFVYGSLHRFALTTEVTLLKSIYDEESNVPASKLFFFHCQMAADLGQPCRRTPMEQPLTTLNVHKFLKLMGEPLVMEVMADPEKVSTAHLQLGLPLIFILTQKETLEADRRTAEFVAWRLLGKAGVILLSRGAVGLEFLLRYNVAIKTAAEGVKYLVLKDTDEIVALVEGGKQSGPVPEYEEEEEEEEDAGESYEQEIQDDQVVESIVRDRKHELPLGHIQTLTEDSFIPALAASDCMVLLFYASWEAVSLVVMQSYVEVAARLEGTPGTSLARVNCWDWPRLCTRQNVTQFPTIKLYEKGGRTLTYSGMWGTEAMLSFIELSRTPSPVRLTTSGEVEEFLSGKPPPLSSSVSVLGLFDSSMHDAQEAFVEAAAALDGYVTTGIYSGEEAAVLSSKYQVPLPGLLLTRPESSKRTTLRLSKSSAQDVAELIRRALLEPFPEITVGNLPEYFQFQKPLLILFSSGALSQADEGEMRLLAREENLLACWLNLEKTPVGRGILKAYFGSPLPPLPLLVWVNPHSGGQVFAFPPGQSITKASVLTWVEKLESGLEVPSTTLSDEDWKPRLPAYDFLSRMAPSLPEFTIYSWRSNQREEGAAVPGDDKVVEVREDPVEDSAMAEPEKELPTGRDLRGTAPRLAAREKQAKRHVEL</sequence>
<reference evidence="8" key="1">
    <citation type="submission" date="2025-08" db="UniProtKB">
        <authorList>
            <consortium name="RefSeq"/>
        </authorList>
    </citation>
    <scope>IDENTIFICATION</scope>
</reference>
<dbReference type="InterPro" id="IPR013766">
    <property type="entry name" value="Thioredoxin_domain"/>
</dbReference>
<dbReference type="InterPro" id="IPR040090">
    <property type="entry name" value="TXNDC16"/>
</dbReference>
<feature type="signal peptide" evidence="2">
    <location>
        <begin position="1"/>
        <end position="26"/>
    </location>
</feature>
<evidence type="ECO:0000259" key="5">
    <source>
        <dbReference type="Pfam" id="PF24509"/>
    </source>
</evidence>
<evidence type="ECO:0000259" key="6">
    <source>
        <dbReference type="Pfam" id="PF24510"/>
    </source>
</evidence>
<feature type="compositionally biased region" description="Basic and acidic residues" evidence="1">
    <location>
        <begin position="774"/>
        <end position="791"/>
    </location>
</feature>
<dbReference type="InterPro" id="IPR036249">
    <property type="entry name" value="Thioredoxin-like_sf"/>
</dbReference>
<proteinExistence type="predicted"/>
<keyword evidence="2" id="KW-0732">Signal</keyword>
<dbReference type="Pfam" id="PF24508">
    <property type="entry name" value="TXNDC16_N"/>
    <property type="match status" value="1"/>
</dbReference>
<evidence type="ECO:0000259" key="4">
    <source>
        <dbReference type="Pfam" id="PF24508"/>
    </source>
</evidence>
<dbReference type="CDD" id="cd02981">
    <property type="entry name" value="PDI_b_family"/>
    <property type="match status" value="1"/>
</dbReference>